<keyword evidence="1" id="KW-1133">Transmembrane helix</keyword>
<sequence length="54" mass="6399">MENMAGFWWMVLLFIVFLGIILYVFRAGASKRYRADAEIPFEDEANSKPDRTRR</sequence>
<dbReference type="InterPro" id="IPR008621">
    <property type="entry name" value="Cbb3-typ_cyt_oxidase_comp"/>
</dbReference>
<evidence type="ECO:0000313" key="3">
    <source>
        <dbReference type="Proteomes" id="UP001446205"/>
    </source>
</evidence>
<keyword evidence="1" id="KW-0472">Membrane</keyword>
<name>A0ABU9D5K2_9PROT</name>
<accession>A0ABU9D5K2</accession>
<dbReference type="EMBL" id="JBBPCO010000002">
    <property type="protein sequence ID" value="MEK8088824.1"/>
    <property type="molecule type" value="Genomic_DNA"/>
</dbReference>
<evidence type="ECO:0000313" key="2">
    <source>
        <dbReference type="EMBL" id="MEK8088824.1"/>
    </source>
</evidence>
<keyword evidence="1" id="KW-0812">Transmembrane</keyword>
<evidence type="ECO:0000256" key="1">
    <source>
        <dbReference type="SAM" id="Phobius"/>
    </source>
</evidence>
<dbReference type="RefSeq" id="WP_341369889.1">
    <property type="nucleotide sequence ID" value="NZ_JBBPCO010000002.1"/>
</dbReference>
<comment type="caution">
    <text evidence="2">The sequence shown here is derived from an EMBL/GenBank/DDBJ whole genome shotgun (WGS) entry which is preliminary data.</text>
</comment>
<gene>
    <name evidence="2" type="ORF">WOB96_03515</name>
</gene>
<dbReference type="Pfam" id="PF05545">
    <property type="entry name" value="FixQ"/>
    <property type="match status" value="1"/>
</dbReference>
<protein>
    <submittedName>
        <fullName evidence="2">Cbb3-type cytochrome c oxidase subunit 3</fullName>
    </submittedName>
</protein>
<dbReference type="Proteomes" id="UP001446205">
    <property type="component" value="Unassembled WGS sequence"/>
</dbReference>
<organism evidence="2 3">
    <name type="scientific">Thermithiobacillus plumbiphilus</name>
    <dbReference type="NCBI Taxonomy" id="1729899"/>
    <lineage>
        <taxon>Bacteria</taxon>
        <taxon>Pseudomonadati</taxon>
        <taxon>Pseudomonadota</taxon>
        <taxon>Acidithiobacillia</taxon>
        <taxon>Acidithiobacillales</taxon>
        <taxon>Thermithiobacillaceae</taxon>
        <taxon>Thermithiobacillus</taxon>
    </lineage>
</organism>
<proteinExistence type="predicted"/>
<feature type="transmembrane region" description="Helical" evidence="1">
    <location>
        <begin position="6"/>
        <end position="25"/>
    </location>
</feature>
<keyword evidence="3" id="KW-1185">Reference proteome</keyword>
<reference evidence="2 3" key="1">
    <citation type="submission" date="2024-04" db="EMBL/GenBank/DDBJ databases">
        <authorList>
            <person name="Abashina T."/>
            <person name="Shaikin A."/>
        </authorList>
    </citation>
    <scope>NUCLEOTIDE SEQUENCE [LARGE SCALE GENOMIC DNA]</scope>
    <source>
        <strain evidence="2 3">AAFK</strain>
    </source>
</reference>